<dbReference type="EMBL" id="CAJOBC010116681">
    <property type="protein sequence ID" value="CAF4554907.1"/>
    <property type="molecule type" value="Genomic_DNA"/>
</dbReference>
<dbReference type="Proteomes" id="UP000663829">
    <property type="component" value="Unassembled WGS sequence"/>
</dbReference>
<dbReference type="AlphaFoldDB" id="A0A816E429"/>
<gene>
    <name evidence="1" type="ORF">GPM918_LOCUS44990</name>
    <name evidence="2" type="ORF">SRO942_LOCUS47145</name>
</gene>
<keyword evidence="3" id="KW-1185">Reference proteome</keyword>
<accession>A0A816E429</accession>
<sequence length="71" mass="8139">RGSSLSPSTGLKMIMIGIQDQSKQQESQQLMIDDNWFSTVHFDRLFFSTSRPRPRAPPMVNRPYIVLMGIV</sequence>
<dbReference type="Proteomes" id="UP000681722">
    <property type="component" value="Unassembled WGS sequence"/>
</dbReference>
<evidence type="ECO:0000313" key="2">
    <source>
        <dbReference type="EMBL" id="CAF4554907.1"/>
    </source>
</evidence>
<reference evidence="1" key="1">
    <citation type="submission" date="2021-02" db="EMBL/GenBank/DDBJ databases">
        <authorList>
            <person name="Nowell W R."/>
        </authorList>
    </citation>
    <scope>NUCLEOTIDE SEQUENCE</scope>
</reference>
<name>A0A816E429_9BILA</name>
<protein>
    <submittedName>
        <fullName evidence="1">Uncharacterized protein</fullName>
    </submittedName>
</protein>
<evidence type="ECO:0000313" key="3">
    <source>
        <dbReference type="Proteomes" id="UP000663829"/>
    </source>
</evidence>
<feature type="non-terminal residue" evidence="1">
    <location>
        <position position="1"/>
    </location>
</feature>
<organism evidence="1 3">
    <name type="scientific">Didymodactylos carnosus</name>
    <dbReference type="NCBI Taxonomy" id="1234261"/>
    <lineage>
        <taxon>Eukaryota</taxon>
        <taxon>Metazoa</taxon>
        <taxon>Spiralia</taxon>
        <taxon>Gnathifera</taxon>
        <taxon>Rotifera</taxon>
        <taxon>Eurotatoria</taxon>
        <taxon>Bdelloidea</taxon>
        <taxon>Philodinida</taxon>
        <taxon>Philodinidae</taxon>
        <taxon>Didymodactylos</taxon>
    </lineage>
</organism>
<dbReference type="EMBL" id="CAJNOQ010047645">
    <property type="protein sequence ID" value="CAF1641878.1"/>
    <property type="molecule type" value="Genomic_DNA"/>
</dbReference>
<proteinExistence type="predicted"/>
<evidence type="ECO:0000313" key="1">
    <source>
        <dbReference type="EMBL" id="CAF1641878.1"/>
    </source>
</evidence>
<comment type="caution">
    <text evidence="1">The sequence shown here is derived from an EMBL/GenBank/DDBJ whole genome shotgun (WGS) entry which is preliminary data.</text>
</comment>